<accession>A0A2N9GKP1</accession>
<dbReference type="Gene3D" id="2.40.70.10">
    <property type="entry name" value="Acid Proteases"/>
    <property type="match status" value="1"/>
</dbReference>
<name>A0A2N9GKP1_FAGSY</name>
<reference evidence="3" key="1">
    <citation type="submission" date="2018-02" db="EMBL/GenBank/DDBJ databases">
        <authorList>
            <person name="Cohen D.B."/>
            <person name="Kent A.D."/>
        </authorList>
    </citation>
    <scope>NUCLEOTIDE SEQUENCE</scope>
</reference>
<evidence type="ECO:0000313" key="3">
    <source>
        <dbReference type="EMBL" id="SPD00105.1"/>
    </source>
</evidence>
<organism evidence="3">
    <name type="scientific">Fagus sylvatica</name>
    <name type="common">Beechnut</name>
    <dbReference type="NCBI Taxonomy" id="28930"/>
    <lineage>
        <taxon>Eukaryota</taxon>
        <taxon>Viridiplantae</taxon>
        <taxon>Streptophyta</taxon>
        <taxon>Embryophyta</taxon>
        <taxon>Tracheophyta</taxon>
        <taxon>Spermatophyta</taxon>
        <taxon>Magnoliopsida</taxon>
        <taxon>eudicotyledons</taxon>
        <taxon>Gunneridae</taxon>
        <taxon>Pentapetalae</taxon>
        <taxon>rosids</taxon>
        <taxon>fabids</taxon>
        <taxon>Fagales</taxon>
        <taxon>Fagaceae</taxon>
        <taxon>Fagus</taxon>
    </lineage>
</organism>
<dbReference type="EMBL" id="OIVN01002046">
    <property type="protein sequence ID" value="SPD00105.1"/>
    <property type="molecule type" value="Genomic_DNA"/>
</dbReference>
<gene>
    <name evidence="3" type="ORF">FSB_LOCUS27987</name>
</gene>
<evidence type="ECO:0000256" key="1">
    <source>
        <dbReference type="ARBA" id="ARBA00022801"/>
    </source>
</evidence>
<dbReference type="PANTHER" id="PTHR33240:SF15">
    <property type="entry name" value="GAG-PRO-LIKE PROTEIN"/>
    <property type="match status" value="1"/>
</dbReference>
<dbReference type="AlphaFoldDB" id="A0A2N9GKP1"/>
<dbReference type="PANTHER" id="PTHR33240">
    <property type="entry name" value="OS08G0508500 PROTEIN"/>
    <property type="match status" value="1"/>
</dbReference>
<proteinExistence type="predicted"/>
<evidence type="ECO:0000259" key="2">
    <source>
        <dbReference type="PROSITE" id="PS50175"/>
    </source>
</evidence>
<keyword evidence="1" id="KW-0378">Hydrolase</keyword>
<feature type="domain" description="Peptidase A2" evidence="2">
    <location>
        <begin position="174"/>
        <end position="255"/>
    </location>
</feature>
<dbReference type="SUPFAM" id="SSF50630">
    <property type="entry name" value="Acid proteases"/>
    <property type="match status" value="1"/>
</dbReference>
<dbReference type="PROSITE" id="PS50175">
    <property type="entry name" value="ASP_PROT_RETROV"/>
    <property type="match status" value="1"/>
</dbReference>
<dbReference type="InterPro" id="IPR021109">
    <property type="entry name" value="Peptidase_aspartic_dom_sf"/>
</dbReference>
<dbReference type="InterPro" id="IPR001995">
    <property type="entry name" value="Peptidase_A2_cat"/>
</dbReference>
<dbReference type="GO" id="GO:0006508">
    <property type="term" value="P:proteolysis"/>
    <property type="evidence" value="ECO:0007669"/>
    <property type="project" value="InterPro"/>
</dbReference>
<dbReference type="CDD" id="cd00303">
    <property type="entry name" value="retropepsin_like"/>
    <property type="match status" value="1"/>
</dbReference>
<protein>
    <recommendedName>
        <fullName evidence="2">Peptidase A2 domain-containing protein</fullName>
    </recommendedName>
</protein>
<sequence>MENIRVNSTEDTEDIEDIKNIEGIEDIDDIENIEDVEDLEGIENIEGVENFEDIDDIEVEETKDVEEIEGSEATECTETEEVLEIQLGRSKIESQEPKNGKIISCNAITLPREFMATSWIQKEKDARRATPILLADDEECQDTGKIVFEKRTVSMCQHLKPLYIKAHMDGRPVNRVLVDNGAAINILPTSMLRKLFKTESDLIATYIFVSSFAGGATKTKGVIPIKVKVDSKVATIAFFVVNTNSAYNALLGRDWIHSNWVVPSSLHQLLDFWKDDNNIEVVKADEKPFVTYNNNVDAHLYNDCVGIVKFTRINQNGNPSRVTVGPEEPLTLEDLFKLSQNLEETKARLEIESGLNYYVEDVE</sequence>
<dbReference type="GO" id="GO:0004190">
    <property type="term" value="F:aspartic-type endopeptidase activity"/>
    <property type="evidence" value="ECO:0007669"/>
    <property type="project" value="InterPro"/>
</dbReference>